<dbReference type="PANTHER" id="PTHR11439">
    <property type="entry name" value="GAG-POL-RELATED RETROTRANSPOSON"/>
    <property type="match status" value="1"/>
</dbReference>
<dbReference type="Pfam" id="PF07727">
    <property type="entry name" value="RVT_2"/>
    <property type="match status" value="1"/>
</dbReference>
<accession>A0ABQ5S9L5</accession>
<keyword evidence="4" id="KW-1185">Reference proteome</keyword>
<protein>
    <recommendedName>
        <fullName evidence="2">Reverse transcriptase Ty1/copia-type domain-containing protein</fullName>
    </recommendedName>
</protein>
<name>A0ABQ5S9L5_9CHLO</name>
<feature type="region of interest" description="Disordered" evidence="1">
    <location>
        <begin position="20"/>
        <end position="130"/>
    </location>
</feature>
<feature type="domain" description="Reverse transcriptase Ty1/copia-type" evidence="2">
    <location>
        <begin position="180"/>
        <end position="422"/>
    </location>
</feature>
<comment type="caution">
    <text evidence="3">The sequence shown here is derived from an EMBL/GenBank/DDBJ whole genome shotgun (WGS) entry which is preliminary data.</text>
</comment>
<evidence type="ECO:0000259" key="2">
    <source>
        <dbReference type="Pfam" id="PF07727"/>
    </source>
</evidence>
<sequence>MFPNHVVSVHTDVTFDERNVGLQSPRQAGRVQKTVRWQNPVAGNWDSDSDDEDDCEPAPQTQGGASPSPGAGGSGDNSNGPAGGANTSGAGPSVSSPGAGPSVGAADAREGFASRYPVRDRKRPSEWWRNEEPRSVTGRVHVAAATGESEPKTYAEAMSGAQASEWKKAMDDEISSQLANGTWTLEKTPLGTKLIPCRWVYKVKRNQDGSVERFKARLVAKGFVQREGVDYGELFASTSRGSSFRALLAVAAARKMSIHQLDVTTAFLNGELKEDLWMEQPPGYESETPNLACHLHKSIYGLKQAPRCWYDKLCEKFAEIGLLPSKSDPAMFLKVDESGVVIALVHVDDTCVASDDLELVREVKKAIGQCFKIRDLGEARVFLGMDIHHEKNGDILLSQSRYIEQLLERHNMLDAKDRATPLAMGTRATPVTDESELLEDPTPYRALVGEFNYLAVSTRPDLAYALSVLSRSMSKPTRAAMSAAKGVLRYLAGVQEMGLRFPGGQGLQLDGYSDSDWAGDTATRRSTTGYVFRVNGTANSQLQCTVAVSSVEAEYQALSSAVREALWLSKLADDLKLGGTSPMIIKVDSQGAMNISNNPMTSQRSKHIDVVHHFVRERVTSGEVELRYCPTEKMVADLMTKALGEAKFEWCRASMGVA</sequence>
<gene>
    <name evidence="3" type="ORF">VaNZ11_010279</name>
</gene>
<dbReference type="InterPro" id="IPR043502">
    <property type="entry name" value="DNA/RNA_pol_sf"/>
</dbReference>
<evidence type="ECO:0000313" key="3">
    <source>
        <dbReference type="EMBL" id="GLI66464.1"/>
    </source>
</evidence>
<reference evidence="3 4" key="1">
    <citation type="journal article" date="2023" name="IScience">
        <title>Expanded male sex-determining region conserved during the evolution of homothallism in the green alga Volvox.</title>
        <authorList>
            <person name="Yamamoto K."/>
            <person name="Matsuzaki R."/>
            <person name="Mahakham W."/>
            <person name="Heman W."/>
            <person name="Sekimoto H."/>
            <person name="Kawachi M."/>
            <person name="Minakuchi Y."/>
            <person name="Toyoda A."/>
            <person name="Nozaki H."/>
        </authorList>
    </citation>
    <scope>NUCLEOTIDE SEQUENCE [LARGE SCALE GENOMIC DNA]</scope>
    <source>
        <strain evidence="3 4">NIES-4468</strain>
    </source>
</reference>
<evidence type="ECO:0000256" key="1">
    <source>
        <dbReference type="SAM" id="MobiDB-lite"/>
    </source>
</evidence>
<dbReference type="Proteomes" id="UP001165090">
    <property type="component" value="Unassembled WGS sequence"/>
</dbReference>
<dbReference type="SUPFAM" id="SSF56672">
    <property type="entry name" value="DNA/RNA polymerases"/>
    <property type="match status" value="1"/>
</dbReference>
<dbReference type="InterPro" id="IPR013103">
    <property type="entry name" value="RVT_2"/>
</dbReference>
<feature type="compositionally biased region" description="Acidic residues" evidence="1">
    <location>
        <begin position="47"/>
        <end position="56"/>
    </location>
</feature>
<proteinExistence type="predicted"/>
<dbReference type="PANTHER" id="PTHR11439:SF483">
    <property type="entry name" value="PEPTIDE SYNTHASE GLIP-LIKE, PUTATIVE (AFU_ORTHOLOGUE AFUA_3G12920)-RELATED"/>
    <property type="match status" value="1"/>
</dbReference>
<feature type="compositionally biased region" description="Low complexity" evidence="1">
    <location>
        <begin position="76"/>
        <end position="106"/>
    </location>
</feature>
<feature type="compositionally biased region" description="Basic and acidic residues" evidence="1">
    <location>
        <begin position="107"/>
        <end position="130"/>
    </location>
</feature>
<dbReference type="EMBL" id="BSDZ01000032">
    <property type="protein sequence ID" value="GLI66464.1"/>
    <property type="molecule type" value="Genomic_DNA"/>
</dbReference>
<dbReference type="CDD" id="cd09272">
    <property type="entry name" value="RNase_HI_RT_Ty1"/>
    <property type="match status" value="1"/>
</dbReference>
<organism evidence="3 4">
    <name type="scientific">Volvox africanus</name>
    <dbReference type="NCBI Taxonomy" id="51714"/>
    <lineage>
        <taxon>Eukaryota</taxon>
        <taxon>Viridiplantae</taxon>
        <taxon>Chlorophyta</taxon>
        <taxon>core chlorophytes</taxon>
        <taxon>Chlorophyceae</taxon>
        <taxon>CS clade</taxon>
        <taxon>Chlamydomonadales</taxon>
        <taxon>Volvocaceae</taxon>
        <taxon>Volvox</taxon>
    </lineage>
</organism>
<evidence type="ECO:0000313" key="4">
    <source>
        <dbReference type="Proteomes" id="UP001165090"/>
    </source>
</evidence>